<sequence>MSDFSKFIEINGSHICIFRNAIKQSPVYLLKYYASDQKQLLLEHVKLCNDENILIFLLRYRNASNYDTYVKQLEQFALSKNKYKISYESYALMLKVAKKLFGSMNVWVNNKYQILHDSKEQFNNLEIKEIQYPIVTIEEIEQQTIINNDIVLINNDLSIVNTFDELVIVNTFDELVIVNTTVDLTVINTNTDLVFIETSQIVHEPIVQPIDYKIVLYKPLEIILYSSFDWNVYRTTVVKDDTINLTEDKFHIDGINILSESSESEEHSPIVEKNPVKKSVKVVKLTKKKKDVKIVKLKKKKNNN</sequence>
<evidence type="ECO:0000313" key="1">
    <source>
        <dbReference type="EMBL" id="QHT26443.1"/>
    </source>
</evidence>
<accession>A0A6C0EDH3</accession>
<proteinExistence type="predicted"/>
<name>A0A6C0EDH3_9ZZZZ</name>
<dbReference type="EMBL" id="MN739790">
    <property type="protein sequence ID" value="QHT26443.1"/>
    <property type="molecule type" value="Genomic_DNA"/>
</dbReference>
<dbReference type="AlphaFoldDB" id="A0A6C0EDH3"/>
<organism evidence="1">
    <name type="scientific">viral metagenome</name>
    <dbReference type="NCBI Taxonomy" id="1070528"/>
    <lineage>
        <taxon>unclassified sequences</taxon>
        <taxon>metagenomes</taxon>
        <taxon>organismal metagenomes</taxon>
    </lineage>
</organism>
<reference evidence="1" key="1">
    <citation type="journal article" date="2020" name="Nature">
        <title>Giant virus diversity and host interactions through global metagenomics.</title>
        <authorList>
            <person name="Schulz F."/>
            <person name="Roux S."/>
            <person name="Paez-Espino D."/>
            <person name="Jungbluth S."/>
            <person name="Walsh D.A."/>
            <person name="Denef V.J."/>
            <person name="McMahon K.D."/>
            <person name="Konstantinidis K.T."/>
            <person name="Eloe-Fadrosh E.A."/>
            <person name="Kyrpides N.C."/>
            <person name="Woyke T."/>
        </authorList>
    </citation>
    <scope>NUCLEOTIDE SEQUENCE</scope>
    <source>
        <strain evidence="1">GVMAG-M-3300023179-27</strain>
    </source>
</reference>
<protein>
    <submittedName>
        <fullName evidence="1">Uncharacterized protein</fullName>
    </submittedName>
</protein>